<reference evidence="2 3" key="1">
    <citation type="submission" date="2024-09" db="EMBL/GenBank/DDBJ databases">
        <title>Rethinking Asexuality: The Enigmatic Case of Functional Sexual Genes in Lepraria (Stereocaulaceae).</title>
        <authorList>
            <person name="Doellman M."/>
            <person name="Sun Y."/>
            <person name="Barcenas-Pena A."/>
            <person name="Lumbsch H.T."/>
            <person name="Grewe F."/>
        </authorList>
    </citation>
    <scope>NUCLEOTIDE SEQUENCE [LARGE SCALE GENOMIC DNA]</scope>
    <source>
        <strain evidence="2 3">Grewe 0041</strain>
    </source>
</reference>
<dbReference type="Proteomes" id="UP001590951">
    <property type="component" value="Unassembled WGS sequence"/>
</dbReference>
<proteinExistence type="predicted"/>
<name>A0ABR4BDJ7_9LECA</name>
<organism evidence="2 3">
    <name type="scientific">Lepraria finkii</name>
    <dbReference type="NCBI Taxonomy" id="1340010"/>
    <lineage>
        <taxon>Eukaryota</taxon>
        <taxon>Fungi</taxon>
        <taxon>Dikarya</taxon>
        <taxon>Ascomycota</taxon>
        <taxon>Pezizomycotina</taxon>
        <taxon>Lecanoromycetes</taxon>
        <taxon>OSLEUM clade</taxon>
        <taxon>Lecanoromycetidae</taxon>
        <taxon>Lecanorales</taxon>
        <taxon>Lecanorineae</taxon>
        <taxon>Stereocaulaceae</taxon>
        <taxon>Lepraria</taxon>
    </lineage>
</organism>
<evidence type="ECO:0000313" key="2">
    <source>
        <dbReference type="EMBL" id="KAL2055916.1"/>
    </source>
</evidence>
<dbReference type="EMBL" id="JBHFEH010000009">
    <property type="protein sequence ID" value="KAL2055916.1"/>
    <property type="molecule type" value="Genomic_DNA"/>
</dbReference>
<protein>
    <submittedName>
        <fullName evidence="2">Uncharacterized protein</fullName>
    </submittedName>
</protein>
<accession>A0ABR4BDJ7</accession>
<evidence type="ECO:0000313" key="3">
    <source>
        <dbReference type="Proteomes" id="UP001590951"/>
    </source>
</evidence>
<comment type="caution">
    <text evidence="2">The sequence shown here is derived from an EMBL/GenBank/DDBJ whole genome shotgun (WGS) entry which is preliminary data.</text>
</comment>
<keyword evidence="3" id="KW-1185">Reference proteome</keyword>
<sequence length="117" mass="13184">MFIGQEIQELRTALVFFQRDNERKTCSEELSLHRLRALRPQIRPVSAELLGPLAEIHLSNTQQRPPPYPGNDGNGNHAQPKSLEGTQSWFLPPAFLPQDRLSIPLSAPVPKSTWLPP</sequence>
<evidence type="ECO:0000256" key="1">
    <source>
        <dbReference type="SAM" id="MobiDB-lite"/>
    </source>
</evidence>
<feature type="region of interest" description="Disordered" evidence="1">
    <location>
        <begin position="57"/>
        <end position="84"/>
    </location>
</feature>
<gene>
    <name evidence="2" type="ORF">ABVK25_003558</name>
</gene>